<dbReference type="Proteomes" id="UP001165121">
    <property type="component" value="Unassembled WGS sequence"/>
</dbReference>
<dbReference type="PROSITE" id="PS50013">
    <property type="entry name" value="CHROMO_2"/>
    <property type="match status" value="1"/>
</dbReference>
<dbReference type="Gene3D" id="2.40.50.40">
    <property type="match status" value="1"/>
</dbReference>
<comment type="caution">
    <text evidence="2">The sequence shown here is derived from an EMBL/GenBank/DDBJ whole genome shotgun (WGS) entry which is preliminary data.</text>
</comment>
<name>A0A9W7DAI2_9STRA</name>
<gene>
    <name evidence="2" type="ORF">Pfra01_002994600</name>
</gene>
<evidence type="ECO:0000313" key="2">
    <source>
        <dbReference type="EMBL" id="GMG16918.1"/>
    </source>
</evidence>
<dbReference type="SUPFAM" id="SSF54160">
    <property type="entry name" value="Chromo domain-like"/>
    <property type="match status" value="1"/>
</dbReference>
<reference evidence="2" key="1">
    <citation type="submission" date="2023-04" db="EMBL/GenBank/DDBJ databases">
        <title>Phytophthora fragariaefolia NBRC 109709.</title>
        <authorList>
            <person name="Ichikawa N."/>
            <person name="Sato H."/>
            <person name="Tonouchi N."/>
        </authorList>
    </citation>
    <scope>NUCLEOTIDE SEQUENCE</scope>
    <source>
        <strain evidence="2">NBRC 109709</strain>
    </source>
</reference>
<dbReference type="SMART" id="SM00298">
    <property type="entry name" value="CHROMO"/>
    <property type="match status" value="1"/>
</dbReference>
<feature type="domain" description="Chromo" evidence="1">
    <location>
        <begin position="231"/>
        <end position="284"/>
    </location>
</feature>
<dbReference type="InterPro" id="IPR016197">
    <property type="entry name" value="Chromo-like_dom_sf"/>
</dbReference>
<keyword evidence="3" id="KW-1185">Reference proteome</keyword>
<dbReference type="InterPro" id="IPR000953">
    <property type="entry name" value="Chromo/chromo_shadow_dom"/>
</dbReference>
<dbReference type="EMBL" id="BSXT01018965">
    <property type="protein sequence ID" value="GMG16918.1"/>
    <property type="molecule type" value="Genomic_DNA"/>
</dbReference>
<dbReference type="OrthoDB" id="112058at2759"/>
<organism evidence="2 3">
    <name type="scientific">Phytophthora fragariaefolia</name>
    <dbReference type="NCBI Taxonomy" id="1490495"/>
    <lineage>
        <taxon>Eukaryota</taxon>
        <taxon>Sar</taxon>
        <taxon>Stramenopiles</taxon>
        <taxon>Oomycota</taxon>
        <taxon>Peronosporomycetes</taxon>
        <taxon>Peronosporales</taxon>
        <taxon>Peronosporaceae</taxon>
        <taxon>Phytophthora</taxon>
    </lineage>
</organism>
<evidence type="ECO:0000313" key="3">
    <source>
        <dbReference type="Proteomes" id="UP001165121"/>
    </source>
</evidence>
<proteinExistence type="predicted"/>
<dbReference type="AlphaFoldDB" id="A0A9W7DAI2"/>
<sequence length="302" mass="34910">MDHIPSLQKSFKGDTELLIWIDLFTGLQPDIVTKTESHYSVPPTSQWDGRMDGADFRPFGEDVCRRHKSARLGRVRRTFHVRAQHRPGAQDRVRGDTPFYLAHGWDPRTTLEASLPFSQHPPARSRPAEVAVPVWLHLDRVKEGYARKLAHLRHGSFRVSEMVDDHAAKIEIAGSEYRLFLIVHVSKLKLVRRFPDRSQVELVSDGVDRLDFDEALLPEDSWEAMLAEDEFEVERIADVGSGRRTSYGCVHREFLVYWKAYAKPTWVDEADLNCGALLQEFERKMADRNRFHVMQPHEEGEE</sequence>
<evidence type="ECO:0000259" key="1">
    <source>
        <dbReference type="PROSITE" id="PS50013"/>
    </source>
</evidence>
<accession>A0A9W7DAI2</accession>
<protein>
    <submittedName>
        <fullName evidence="2">Unnamed protein product</fullName>
    </submittedName>
</protein>